<evidence type="ECO:0000313" key="1">
    <source>
        <dbReference type="EMBL" id="KAF6070255.1"/>
    </source>
</evidence>
<sequence>MPKGLMPCQAYDMEPTITANLEYFIADHLSYPACLFSFLGYLIHLLLSVVQFIDFQTIICCSIVYIYCRSKQPLSKEHGSSFSVGAAKRSFSRDVSVYLLNFIDHFSHDDASKQIPIPIFHSRASFISQCCNLFSKVIKSCCSVFTSPSNHPYKFPAVDMDKSPVVILNSIGPVLHSVPFNSQTLKVSLFSSVTDKIHERSLHLIDNSTTFNSLTEFKIWLLKQSKPYKKFKPSKAQSEAYFVRQVNISLGQVFNSPVARNLHDVQLQLFRWAHLPYLSSVQAAMLLPLLQNSLWSSQPWLSNAATKILHKFPTIDFHELLFKLGQTPLCVPHDFPCHPRPKYSIFKQRRGRRRDSDIIKCSILADNVATSPGPTPAKYSNGTYRRLTTKNDLIPQNDITVQIIPTKSIANNDAIVATTPFTPIIDKDSIGAPTSSANSIYKDSIVTISSTDITSSAIPALSDCIVEGNSNDPVTSSIISNISNFPILYEFIFENVFTIKKTLFEFINENVLAASRISATGIFHNVLLSMSNITENVVFAIIASFYGISKNFPIISHVHHNFLEVVSKLSSTFLSICYSSKDKLELFLEIPHICFSLVLNFPIFCFSFLQDFFDTHVASAADIDFQSSLSNAFLFGIKSGFTTRSCFFFWEEVGSVDRTVHKALETAHAKVTSTDDTSRKDLDTKLNIRVPVICQYPHVPDVVLKSLRSYLTSKFIGHYEVFKECLPSIYLKVLQYSMPESDQVNSTNNPGNTFISLDQASTIMADQTQGANPQQ</sequence>
<proteinExistence type="predicted"/>
<gene>
    <name evidence="1" type="ORF">FOB64_002337</name>
</gene>
<name>A0A8H6BZD3_CANAX</name>
<dbReference type="Proteomes" id="UP000536275">
    <property type="component" value="Unassembled WGS sequence"/>
</dbReference>
<evidence type="ECO:0000313" key="2">
    <source>
        <dbReference type="Proteomes" id="UP000536275"/>
    </source>
</evidence>
<accession>A0A8H6BZD3</accession>
<organism evidence="1 2">
    <name type="scientific">Candida albicans</name>
    <name type="common">Yeast</name>
    <dbReference type="NCBI Taxonomy" id="5476"/>
    <lineage>
        <taxon>Eukaryota</taxon>
        <taxon>Fungi</taxon>
        <taxon>Dikarya</taxon>
        <taxon>Ascomycota</taxon>
        <taxon>Saccharomycotina</taxon>
        <taxon>Pichiomycetes</taxon>
        <taxon>Debaryomycetaceae</taxon>
        <taxon>Candida/Lodderomyces clade</taxon>
        <taxon>Candida</taxon>
    </lineage>
</organism>
<dbReference type="AlphaFoldDB" id="A0A8H6BZD3"/>
<comment type="caution">
    <text evidence="1">The sequence shown here is derived from an EMBL/GenBank/DDBJ whole genome shotgun (WGS) entry which is preliminary data.</text>
</comment>
<reference evidence="1 2" key="1">
    <citation type="submission" date="2020-03" db="EMBL/GenBank/DDBJ databases">
        <title>FDA dAtabase for Regulatory Grade micrObial Sequences (FDA-ARGOS): Supporting development and validation of Infectious Disease Dx tests.</title>
        <authorList>
            <person name="Campos J."/>
            <person name="Goldberg B."/>
            <person name="Tallon L."/>
            <person name="Sadzewicz L."/>
            <person name="Vavikolanu K."/>
            <person name="Mehta A."/>
            <person name="Aluvathingal J."/>
            <person name="Nadendla S."/>
            <person name="Nandy P."/>
            <person name="Geyer C."/>
            <person name="Yan Y."/>
            <person name="Sichtig H."/>
        </authorList>
    </citation>
    <scope>NUCLEOTIDE SEQUENCE [LARGE SCALE GENOMIC DNA]</scope>
    <source>
        <strain evidence="1 2">FDAARGOS_656</strain>
    </source>
</reference>
<dbReference type="EMBL" id="JABWAD010000027">
    <property type="protein sequence ID" value="KAF6070255.1"/>
    <property type="molecule type" value="Genomic_DNA"/>
</dbReference>
<protein>
    <submittedName>
        <fullName evidence="1">Uncharacterized protein</fullName>
    </submittedName>
</protein>